<dbReference type="AlphaFoldDB" id="A0A0D0B194"/>
<gene>
    <name evidence="3" type="ORF">GYMLUDRAFT_46761</name>
</gene>
<keyword evidence="2" id="KW-0472">Membrane</keyword>
<dbReference type="EMBL" id="KN834794">
    <property type="protein sequence ID" value="KIK56860.1"/>
    <property type="molecule type" value="Genomic_DNA"/>
</dbReference>
<feature type="transmembrane region" description="Helical" evidence="2">
    <location>
        <begin position="29"/>
        <end position="50"/>
    </location>
</feature>
<organism evidence="3 4">
    <name type="scientific">Collybiopsis luxurians FD-317 M1</name>
    <dbReference type="NCBI Taxonomy" id="944289"/>
    <lineage>
        <taxon>Eukaryota</taxon>
        <taxon>Fungi</taxon>
        <taxon>Dikarya</taxon>
        <taxon>Basidiomycota</taxon>
        <taxon>Agaricomycotina</taxon>
        <taxon>Agaricomycetes</taxon>
        <taxon>Agaricomycetidae</taxon>
        <taxon>Agaricales</taxon>
        <taxon>Marasmiineae</taxon>
        <taxon>Omphalotaceae</taxon>
        <taxon>Collybiopsis</taxon>
        <taxon>Collybiopsis luxurians</taxon>
    </lineage>
</organism>
<name>A0A0D0B194_9AGAR</name>
<sequence>MIRDFYLRLLHILRAYTDATRRKYNAFGVLGYANVVLTIMPSYIWCYFAADGPKTKDKTKAVSPPRGNGAVRSPALRRV</sequence>
<keyword evidence="2" id="KW-0812">Transmembrane</keyword>
<keyword evidence="4" id="KW-1185">Reference proteome</keyword>
<proteinExistence type="predicted"/>
<evidence type="ECO:0000256" key="2">
    <source>
        <dbReference type="SAM" id="Phobius"/>
    </source>
</evidence>
<dbReference type="HOGENOM" id="CLU_2606279_0_0_1"/>
<keyword evidence="2" id="KW-1133">Transmembrane helix</keyword>
<reference evidence="3 4" key="1">
    <citation type="submission" date="2014-04" db="EMBL/GenBank/DDBJ databases">
        <title>Evolutionary Origins and Diversification of the Mycorrhizal Mutualists.</title>
        <authorList>
            <consortium name="DOE Joint Genome Institute"/>
            <consortium name="Mycorrhizal Genomics Consortium"/>
            <person name="Kohler A."/>
            <person name="Kuo A."/>
            <person name="Nagy L.G."/>
            <person name="Floudas D."/>
            <person name="Copeland A."/>
            <person name="Barry K.W."/>
            <person name="Cichocki N."/>
            <person name="Veneault-Fourrey C."/>
            <person name="LaButti K."/>
            <person name="Lindquist E.A."/>
            <person name="Lipzen A."/>
            <person name="Lundell T."/>
            <person name="Morin E."/>
            <person name="Murat C."/>
            <person name="Riley R."/>
            <person name="Ohm R."/>
            <person name="Sun H."/>
            <person name="Tunlid A."/>
            <person name="Henrissat B."/>
            <person name="Grigoriev I.V."/>
            <person name="Hibbett D.S."/>
            <person name="Martin F."/>
        </authorList>
    </citation>
    <scope>NUCLEOTIDE SEQUENCE [LARGE SCALE GENOMIC DNA]</scope>
    <source>
        <strain evidence="3 4">FD-317 M1</strain>
    </source>
</reference>
<dbReference type="Proteomes" id="UP000053593">
    <property type="component" value="Unassembled WGS sequence"/>
</dbReference>
<evidence type="ECO:0000256" key="1">
    <source>
        <dbReference type="SAM" id="MobiDB-lite"/>
    </source>
</evidence>
<evidence type="ECO:0000313" key="3">
    <source>
        <dbReference type="EMBL" id="KIK56860.1"/>
    </source>
</evidence>
<accession>A0A0D0B194</accession>
<protein>
    <submittedName>
        <fullName evidence="3">Unplaced genomic scaffold GYMLUscaffold_46, whole genome shotgun sequence</fullName>
    </submittedName>
</protein>
<evidence type="ECO:0000313" key="4">
    <source>
        <dbReference type="Proteomes" id="UP000053593"/>
    </source>
</evidence>
<feature type="region of interest" description="Disordered" evidence="1">
    <location>
        <begin position="55"/>
        <end position="79"/>
    </location>
</feature>